<dbReference type="Proteomes" id="UP001497497">
    <property type="component" value="Unassembled WGS sequence"/>
</dbReference>
<dbReference type="EMBL" id="CAXITT010000418">
    <property type="protein sequence ID" value="CAL1541176.1"/>
    <property type="molecule type" value="Genomic_DNA"/>
</dbReference>
<gene>
    <name evidence="2" type="ORF">GSLYS_00014818001</name>
</gene>
<keyword evidence="3" id="KW-1185">Reference proteome</keyword>
<sequence length="224" mass="24955">MQVGGQVMDWDSIRFPSHPMTPHTQGHVLRIGDPGTSQYSRHDSQKSSVHQSFNSFQSSRGADFTVPPSVGLTNGSKANVPDDSEQKFRRSYTDLAQQIAYRYPNPGMPKAREGAIGGTWRHVKEVLGHGGSMVCFIDGLVRVYDQEKFTEALQPTSPAQPVHVTPSSLAPAPFNYGYSPTQSDKQLNYGYSPTQRVKPPLLDEAIERKLMMSSTPKRKGHYRY</sequence>
<evidence type="ECO:0000313" key="2">
    <source>
        <dbReference type="EMBL" id="CAL1541176.1"/>
    </source>
</evidence>
<accession>A0AAV2I3F9</accession>
<evidence type="ECO:0000313" key="3">
    <source>
        <dbReference type="Proteomes" id="UP001497497"/>
    </source>
</evidence>
<evidence type="ECO:0000256" key="1">
    <source>
        <dbReference type="SAM" id="MobiDB-lite"/>
    </source>
</evidence>
<feature type="region of interest" description="Disordered" evidence="1">
    <location>
        <begin position="18"/>
        <end position="86"/>
    </location>
</feature>
<dbReference type="AlphaFoldDB" id="A0AAV2I3F9"/>
<reference evidence="2 3" key="1">
    <citation type="submission" date="2024-04" db="EMBL/GenBank/DDBJ databases">
        <authorList>
            <consortium name="Genoscope - CEA"/>
            <person name="William W."/>
        </authorList>
    </citation>
    <scope>NUCLEOTIDE SEQUENCE [LARGE SCALE GENOMIC DNA]</scope>
</reference>
<protein>
    <submittedName>
        <fullName evidence="2">Uncharacterized protein</fullName>
    </submittedName>
</protein>
<organism evidence="2 3">
    <name type="scientific">Lymnaea stagnalis</name>
    <name type="common">Great pond snail</name>
    <name type="synonym">Helix stagnalis</name>
    <dbReference type="NCBI Taxonomy" id="6523"/>
    <lineage>
        <taxon>Eukaryota</taxon>
        <taxon>Metazoa</taxon>
        <taxon>Spiralia</taxon>
        <taxon>Lophotrochozoa</taxon>
        <taxon>Mollusca</taxon>
        <taxon>Gastropoda</taxon>
        <taxon>Heterobranchia</taxon>
        <taxon>Euthyneura</taxon>
        <taxon>Panpulmonata</taxon>
        <taxon>Hygrophila</taxon>
        <taxon>Lymnaeoidea</taxon>
        <taxon>Lymnaeidae</taxon>
        <taxon>Lymnaea</taxon>
    </lineage>
</organism>
<name>A0AAV2I3F9_LYMST</name>
<comment type="caution">
    <text evidence="2">The sequence shown here is derived from an EMBL/GenBank/DDBJ whole genome shotgun (WGS) entry which is preliminary data.</text>
</comment>
<feature type="compositionally biased region" description="Polar residues" evidence="1">
    <location>
        <begin position="46"/>
        <end position="60"/>
    </location>
</feature>
<proteinExistence type="predicted"/>